<accession>A0A419DB84</accession>
<reference evidence="1 2" key="1">
    <citation type="journal article" date="2017" name="ISME J.">
        <title>Energy and carbon metabolisms in a deep terrestrial subsurface fluid microbial community.</title>
        <authorList>
            <person name="Momper L."/>
            <person name="Jungbluth S.P."/>
            <person name="Lee M.D."/>
            <person name="Amend J.P."/>
        </authorList>
    </citation>
    <scope>NUCLEOTIDE SEQUENCE [LARGE SCALE GENOMIC DNA]</scope>
    <source>
        <strain evidence="1">SURF_29</strain>
    </source>
</reference>
<sequence>MKKLIAIIIVATVVLSCQYALGVNTYSTSLETDSSQYWSIGSGSQTGLQITSDMTLEFWLKAETEVSYAIMSRSRSGGAGNRGPWYLIYDATNNRFELTISSDGTAFTTSQFSYTILTGEWHHFAFAYTASAGTVDWYVDAVAQTQQTGQQTSIVNVGATFEIADFSAGGWANIDGLVDDVRVWNDVRTSSEISNNYQTEQVGNEAGLVGYWKFNNDGLDETANNNDLTNNNSATFSTDIPFPVAAATQGEEYQIIFE</sequence>
<dbReference type="SUPFAM" id="SSF49899">
    <property type="entry name" value="Concanavalin A-like lectins/glucanases"/>
    <property type="match status" value="1"/>
</dbReference>
<organism evidence="1 2">
    <name type="scientific">candidate division WS5 bacterium</name>
    <dbReference type="NCBI Taxonomy" id="2093353"/>
    <lineage>
        <taxon>Bacteria</taxon>
        <taxon>candidate division WS5</taxon>
    </lineage>
</organism>
<dbReference type="InterPro" id="IPR013320">
    <property type="entry name" value="ConA-like_dom_sf"/>
</dbReference>
<protein>
    <submittedName>
        <fullName evidence="1">LamG domain-containing protein</fullName>
    </submittedName>
</protein>
<evidence type="ECO:0000313" key="1">
    <source>
        <dbReference type="EMBL" id="RJO60396.1"/>
    </source>
</evidence>
<dbReference type="AlphaFoldDB" id="A0A419DB84"/>
<gene>
    <name evidence="1" type="ORF">C4544_05215</name>
</gene>
<dbReference type="Gene3D" id="2.60.120.200">
    <property type="match status" value="1"/>
</dbReference>
<evidence type="ECO:0000313" key="2">
    <source>
        <dbReference type="Proteomes" id="UP000285655"/>
    </source>
</evidence>
<dbReference type="Proteomes" id="UP000285655">
    <property type="component" value="Unassembled WGS sequence"/>
</dbReference>
<dbReference type="EMBL" id="QZJW01000046">
    <property type="protein sequence ID" value="RJO60396.1"/>
    <property type="molecule type" value="Genomic_DNA"/>
</dbReference>
<name>A0A419DB84_9BACT</name>
<dbReference type="Pfam" id="PF13385">
    <property type="entry name" value="Laminin_G_3"/>
    <property type="match status" value="1"/>
</dbReference>
<proteinExistence type="predicted"/>
<dbReference type="PROSITE" id="PS51257">
    <property type="entry name" value="PROKAR_LIPOPROTEIN"/>
    <property type="match status" value="1"/>
</dbReference>
<comment type="caution">
    <text evidence="1">The sequence shown here is derived from an EMBL/GenBank/DDBJ whole genome shotgun (WGS) entry which is preliminary data.</text>
</comment>